<keyword evidence="2" id="KW-1185">Reference proteome</keyword>
<keyword evidence="1" id="KW-0548">Nucleotidyltransferase</keyword>
<proteinExistence type="predicted"/>
<name>A0A392QUC4_9FABA</name>
<reference evidence="1 2" key="1">
    <citation type="journal article" date="2018" name="Front. Plant Sci.">
        <title>Red Clover (Trifolium pratense) and Zigzag Clover (T. medium) - A Picture of Genomic Similarities and Differences.</title>
        <authorList>
            <person name="Dluhosova J."/>
            <person name="Istvanek J."/>
            <person name="Nedelnik J."/>
            <person name="Repkova J."/>
        </authorList>
    </citation>
    <scope>NUCLEOTIDE SEQUENCE [LARGE SCALE GENOMIC DNA]</scope>
    <source>
        <strain evidence="2">cv. 10/8</strain>
        <tissue evidence="1">Leaf</tissue>
    </source>
</reference>
<keyword evidence="1" id="KW-0695">RNA-directed DNA polymerase</keyword>
<sequence length="118" mass="13618">MGFRDLHSLNLAMIAKQGWNIMTQPHTLLAKLYKARWSVGNGASIKVMHEPWLRGAGGAWIPSPQDQGVHNLNVHDLMIPNRKVWDKEKIESIFPMHIANRILEIPLFDMIEEDKLIW</sequence>
<keyword evidence="1" id="KW-0808">Transferase</keyword>
<evidence type="ECO:0000313" key="1">
    <source>
        <dbReference type="EMBL" id="MCI27126.1"/>
    </source>
</evidence>
<dbReference type="Proteomes" id="UP000265520">
    <property type="component" value="Unassembled WGS sequence"/>
</dbReference>
<organism evidence="1 2">
    <name type="scientific">Trifolium medium</name>
    <dbReference type="NCBI Taxonomy" id="97028"/>
    <lineage>
        <taxon>Eukaryota</taxon>
        <taxon>Viridiplantae</taxon>
        <taxon>Streptophyta</taxon>
        <taxon>Embryophyta</taxon>
        <taxon>Tracheophyta</taxon>
        <taxon>Spermatophyta</taxon>
        <taxon>Magnoliopsida</taxon>
        <taxon>eudicotyledons</taxon>
        <taxon>Gunneridae</taxon>
        <taxon>Pentapetalae</taxon>
        <taxon>rosids</taxon>
        <taxon>fabids</taxon>
        <taxon>Fabales</taxon>
        <taxon>Fabaceae</taxon>
        <taxon>Papilionoideae</taxon>
        <taxon>50 kb inversion clade</taxon>
        <taxon>NPAAA clade</taxon>
        <taxon>Hologalegina</taxon>
        <taxon>IRL clade</taxon>
        <taxon>Trifolieae</taxon>
        <taxon>Trifolium</taxon>
    </lineage>
</organism>
<feature type="non-terminal residue" evidence="1">
    <location>
        <position position="118"/>
    </location>
</feature>
<evidence type="ECO:0000313" key="2">
    <source>
        <dbReference type="Proteomes" id="UP000265520"/>
    </source>
</evidence>
<dbReference type="GO" id="GO:0003964">
    <property type="term" value="F:RNA-directed DNA polymerase activity"/>
    <property type="evidence" value="ECO:0007669"/>
    <property type="project" value="UniProtKB-KW"/>
</dbReference>
<comment type="caution">
    <text evidence="1">The sequence shown here is derived from an EMBL/GenBank/DDBJ whole genome shotgun (WGS) entry which is preliminary data.</text>
</comment>
<dbReference type="EMBL" id="LXQA010157481">
    <property type="protein sequence ID" value="MCI27126.1"/>
    <property type="molecule type" value="Genomic_DNA"/>
</dbReference>
<accession>A0A392QUC4</accession>
<dbReference type="AlphaFoldDB" id="A0A392QUC4"/>
<protein>
    <submittedName>
        <fullName evidence="1">RNA-directed DNA polymerase (Reverse transcriptase)</fullName>
    </submittedName>
</protein>